<dbReference type="PANTHER" id="PTHR43479:SF11">
    <property type="entry name" value="ACREF_ENVCD OPERON REPRESSOR-RELATED"/>
    <property type="match status" value="1"/>
</dbReference>
<dbReference type="InterPro" id="IPR009057">
    <property type="entry name" value="Homeodomain-like_sf"/>
</dbReference>
<feature type="DNA-binding region" description="H-T-H motif" evidence="2">
    <location>
        <begin position="34"/>
        <end position="53"/>
    </location>
</feature>
<evidence type="ECO:0000313" key="4">
    <source>
        <dbReference type="EMBL" id="UZP73451.1"/>
    </source>
</evidence>
<keyword evidence="1 2" id="KW-0238">DNA-binding</keyword>
<protein>
    <submittedName>
        <fullName evidence="4">TetR/AcrR family transcriptional regulator</fullName>
    </submittedName>
</protein>
<gene>
    <name evidence="4" type="ORF">E0F26_01300</name>
</gene>
<evidence type="ECO:0000256" key="1">
    <source>
        <dbReference type="ARBA" id="ARBA00023125"/>
    </source>
</evidence>
<dbReference type="InterPro" id="IPR001647">
    <property type="entry name" value="HTH_TetR"/>
</dbReference>
<dbReference type="EMBL" id="CP036501">
    <property type="protein sequence ID" value="UZP73451.1"/>
    <property type="molecule type" value="Genomic_DNA"/>
</dbReference>
<evidence type="ECO:0000259" key="3">
    <source>
        <dbReference type="PROSITE" id="PS50977"/>
    </source>
</evidence>
<organism evidence="4 5">
    <name type="scientific">Candidatus Paraluminiphilus aquimaris</name>
    <dbReference type="NCBI Taxonomy" id="2518994"/>
    <lineage>
        <taxon>Bacteria</taxon>
        <taxon>Pseudomonadati</taxon>
        <taxon>Pseudomonadota</taxon>
        <taxon>Gammaproteobacteria</taxon>
        <taxon>Cellvibrionales</taxon>
        <taxon>Halieaceae</taxon>
        <taxon>Candidatus Paraluminiphilus</taxon>
    </lineage>
</organism>
<dbReference type="Gene3D" id="1.10.357.10">
    <property type="entry name" value="Tetracycline Repressor, domain 2"/>
    <property type="match status" value="1"/>
</dbReference>
<dbReference type="SUPFAM" id="SSF46689">
    <property type="entry name" value="Homeodomain-like"/>
    <property type="match status" value="1"/>
</dbReference>
<dbReference type="InterPro" id="IPR050624">
    <property type="entry name" value="HTH-type_Tx_Regulator"/>
</dbReference>
<keyword evidence="5" id="KW-1185">Reference proteome</keyword>
<sequence length="195" mass="21750">MLRKRTRLTPDARADQLLDCAATLICRNGLATFTIESLAKEASVSVPLVYNYFSSRVILLQALLKREYARFGEKTEKAVSNAKTFRDIVHVAVTSNFEHNAPGTVLPMLITQPEIACVIQSELKKNGRNAASFLIERTASHYQLDVNRARLIVELSKGAAWAAAEWTGKRNNNQEETIDQTVDYIIAGIEQLTRA</sequence>
<dbReference type="Proteomes" id="UP001317963">
    <property type="component" value="Chromosome"/>
</dbReference>
<evidence type="ECO:0000313" key="5">
    <source>
        <dbReference type="Proteomes" id="UP001317963"/>
    </source>
</evidence>
<dbReference type="PROSITE" id="PS50977">
    <property type="entry name" value="HTH_TETR_2"/>
    <property type="match status" value="1"/>
</dbReference>
<dbReference type="PANTHER" id="PTHR43479">
    <property type="entry name" value="ACREF/ENVCD OPERON REPRESSOR-RELATED"/>
    <property type="match status" value="1"/>
</dbReference>
<feature type="domain" description="HTH tetR-type" evidence="3">
    <location>
        <begin position="11"/>
        <end position="71"/>
    </location>
</feature>
<name>A0ABY6Q472_9GAMM</name>
<accession>A0ABY6Q472</accession>
<dbReference type="RefSeq" id="WP_279242238.1">
    <property type="nucleotide sequence ID" value="NZ_CP036501.1"/>
</dbReference>
<reference evidence="4 5" key="1">
    <citation type="submission" date="2019-02" db="EMBL/GenBank/DDBJ databases">
        <title>Halieaceae_genomes.</title>
        <authorList>
            <person name="Li S.-H."/>
        </authorList>
    </citation>
    <scope>NUCLEOTIDE SEQUENCE [LARGE SCALE GENOMIC DNA]</scope>
    <source>
        <strain evidence="4 5">JH123</strain>
    </source>
</reference>
<proteinExistence type="predicted"/>
<evidence type="ECO:0000256" key="2">
    <source>
        <dbReference type="PROSITE-ProRule" id="PRU00335"/>
    </source>
</evidence>
<dbReference type="Pfam" id="PF00440">
    <property type="entry name" value="TetR_N"/>
    <property type="match status" value="1"/>
</dbReference>